<feature type="domain" description="Protein kinase" evidence="1">
    <location>
        <begin position="1"/>
        <end position="139"/>
    </location>
</feature>
<dbReference type="PROSITE" id="PS50011">
    <property type="entry name" value="PROTEIN_KINASE_DOM"/>
    <property type="match status" value="1"/>
</dbReference>
<evidence type="ECO:0000259" key="1">
    <source>
        <dbReference type="PROSITE" id="PS50011"/>
    </source>
</evidence>
<dbReference type="AlphaFoldDB" id="A0A397ILT1"/>
<evidence type="ECO:0000313" key="3">
    <source>
        <dbReference type="Proteomes" id="UP000266861"/>
    </source>
</evidence>
<dbReference type="Pfam" id="PF00069">
    <property type="entry name" value="Pkinase"/>
    <property type="match status" value="1"/>
</dbReference>
<accession>A0A397ILT1</accession>
<sequence length="139" mass="16570">MILKFDHFANVNENFLNELKIHSRISDWGETAIRIYGITQHPETHKYMMVLDFVRDYLKNNFNDINWKNKLYYLIELACDFEKIHELNIVHQDLHPGNILFDGFEEENEIRVSDFGFSSLIGKNAENLEKKISSVYYHI</sequence>
<dbReference type="EMBL" id="PQFF01000177">
    <property type="protein sequence ID" value="RHZ76881.1"/>
    <property type="molecule type" value="Genomic_DNA"/>
</dbReference>
<dbReference type="InterPro" id="IPR000719">
    <property type="entry name" value="Prot_kinase_dom"/>
</dbReference>
<dbReference type="GO" id="GO:0004672">
    <property type="term" value="F:protein kinase activity"/>
    <property type="evidence" value="ECO:0007669"/>
    <property type="project" value="InterPro"/>
</dbReference>
<dbReference type="Proteomes" id="UP000266861">
    <property type="component" value="Unassembled WGS sequence"/>
</dbReference>
<dbReference type="SUPFAM" id="SSF56112">
    <property type="entry name" value="Protein kinase-like (PK-like)"/>
    <property type="match status" value="1"/>
</dbReference>
<comment type="caution">
    <text evidence="2">The sequence shown here is derived from an EMBL/GenBank/DDBJ whole genome shotgun (WGS) entry which is preliminary data.</text>
</comment>
<dbReference type="OrthoDB" id="2441719at2759"/>
<dbReference type="STRING" id="1348612.A0A397ILT1"/>
<keyword evidence="3" id="KW-1185">Reference proteome</keyword>
<dbReference type="GO" id="GO:0005524">
    <property type="term" value="F:ATP binding"/>
    <property type="evidence" value="ECO:0007669"/>
    <property type="project" value="InterPro"/>
</dbReference>
<gene>
    <name evidence="2" type="ORF">Glove_187g79</name>
</gene>
<dbReference type="InterPro" id="IPR011009">
    <property type="entry name" value="Kinase-like_dom_sf"/>
</dbReference>
<protein>
    <recommendedName>
        <fullName evidence="1">Protein kinase domain-containing protein</fullName>
    </recommendedName>
</protein>
<name>A0A397ILT1_9GLOM</name>
<dbReference type="Gene3D" id="1.10.510.10">
    <property type="entry name" value="Transferase(Phosphotransferase) domain 1"/>
    <property type="match status" value="1"/>
</dbReference>
<organism evidence="2 3">
    <name type="scientific">Diversispora epigaea</name>
    <dbReference type="NCBI Taxonomy" id="1348612"/>
    <lineage>
        <taxon>Eukaryota</taxon>
        <taxon>Fungi</taxon>
        <taxon>Fungi incertae sedis</taxon>
        <taxon>Mucoromycota</taxon>
        <taxon>Glomeromycotina</taxon>
        <taxon>Glomeromycetes</taxon>
        <taxon>Diversisporales</taxon>
        <taxon>Diversisporaceae</taxon>
        <taxon>Diversispora</taxon>
    </lineage>
</organism>
<evidence type="ECO:0000313" key="2">
    <source>
        <dbReference type="EMBL" id="RHZ76881.1"/>
    </source>
</evidence>
<reference evidence="2 3" key="1">
    <citation type="submission" date="2018-08" db="EMBL/GenBank/DDBJ databases">
        <title>Genome and evolution of the arbuscular mycorrhizal fungus Diversispora epigaea (formerly Glomus versiforme) and its bacterial endosymbionts.</title>
        <authorList>
            <person name="Sun X."/>
            <person name="Fei Z."/>
            <person name="Harrison M."/>
        </authorList>
    </citation>
    <scope>NUCLEOTIDE SEQUENCE [LARGE SCALE GENOMIC DNA]</scope>
    <source>
        <strain evidence="2 3">IT104</strain>
    </source>
</reference>
<proteinExistence type="predicted"/>